<evidence type="ECO:0000313" key="1">
    <source>
        <dbReference type="EMBL" id="KAK0648279.1"/>
    </source>
</evidence>
<sequence length="660" mass="74644">MAPTLETLPWLVLSRVCEYLDEPDDSFATHPSRRNLWAFSLTSRQCCAAANSQRFSQVRVEASTPEKLDHLLTNWTEILDRDGGRYRFVKRLKIAPVLPPSDEEDGDERPKYLWDDALLDMPHFCRPASPFPQGISDSAPADTLGPYVTILAQFIRRFPALADLVWGFCPIPREVLAAVHDVRTCRLHMHRFHLSSAIVPRGHDPQVVTLNPDDYALATSPALHSIVVTFRHNPPNPDELNCTEEVIRGMVAGAAPNLQHVWLVPAAAVPNKIIIKSPAPSTRPFSPEGRVGSSLRSLLSTRMTFISKPTFDFSTWAPLTDVSKLRSLALHCDSTPVADLADMAARGELASLETLRLVAVRPEHVHDLRRMLSVLSQNSLRDLRLRGHIDEGLFDIIRERHGKSLLRLSLDPIWQDHKWQEAGVQDEVDSDDDDAPPPLMVLTPIIASQLAEQCPNLELASFPVLRTLGDASECAVYRGLARLPRLQRLSLTLCNTVSRERNTDPNVEEDEPDYISREHLIQLIANAAVDGNLAHAIFNVICSQNNRLRQLQLVTEHVHGRAWDFHSRGRSLSWMLSWFARPWLCNRRDGYESIQMLHYDEIMDAGAQWGHVASEPERYQAEDFIEAFGAIWPKTGERWWENWRSMPLRLEDSETIAGSR</sequence>
<dbReference type="InterPro" id="IPR032675">
    <property type="entry name" value="LRR_dom_sf"/>
</dbReference>
<comment type="caution">
    <text evidence="1">The sequence shown here is derived from an EMBL/GenBank/DDBJ whole genome shotgun (WGS) entry which is preliminary data.</text>
</comment>
<name>A0AA39Y9M8_9PEZI</name>
<protein>
    <submittedName>
        <fullName evidence="1">Uncharacterized protein</fullName>
    </submittedName>
</protein>
<keyword evidence="2" id="KW-1185">Reference proteome</keyword>
<dbReference type="Proteomes" id="UP001174936">
    <property type="component" value="Unassembled WGS sequence"/>
</dbReference>
<reference evidence="1" key="1">
    <citation type="submission" date="2023-06" db="EMBL/GenBank/DDBJ databases">
        <title>Genome-scale phylogeny and comparative genomics of the fungal order Sordariales.</title>
        <authorList>
            <consortium name="Lawrence Berkeley National Laboratory"/>
            <person name="Hensen N."/>
            <person name="Bonometti L."/>
            <person name="Westerberg I."/>
            <person name="Brannstrom I.O."/>
            <person name="Guillou S."/>
            <person name="Cros-Aarteil S."/>
            <person name="Calhoun S."/>
            <person name="Haridas S."/>
            <person name="Kuo A."/>
            <person name="Mondo S."/>
            <person name="Pangilinan J."/>
            <person name="Riley R."/>
            <person name="Labutti K."/>
            <person name="Andreopoulos B."/>
            <person name="Lipzen A."/>
            <person name="Chen C."/>
            <person name="Yanf M."/>
            <person name="Daum C."/>
            <person name="Ng V."/>
            <person name="Clum A."/>
            <person name="Steindorff A."/>
            <person name="Ohm R."/>
            <person name="Martin F."/>
            <person name="Silar P."/>
            <person name="Natvig D."/>
            <person name="Lalanne C."/>
            <person name="Gautier V."/>
            <person name="Ament-Velasquez S.L."/>
            <person name="Kruys A."/>
            <person name="Hutchinson M.I."/>
            <person name="Powell A.J."/>
            <person name="Barry K."/>
            <person name="Miller A.N."/>
            <person name="Grigoriev I.V."/>
            <person name="Debuchy R."/>
            <person name="Gladieux P."/>
            <person name="Thoren M.H."/>
            <person name="Johannesson H."/>
        </authorList>
    </citation>
    <scope>NUCLEOTIDE SEQUENCE</scope>
    <source>
        <strain evidence="1">SMH2532-1</strain>
    </source>
</reference>
<proteinExistence type="predicted"/>
<organism evidence="1 2">
    <name type="scientific">Cercophora newfieldiana</name>
    <dbReference type="NCBI Taxonomy" id="92897"/>
    <lineage>
        <taxon>Eukaryota</taxon>
        <taxon>Fungi</taxon>
        <taxon>Dikarya</taxon>
        <taxon>Ascomycota</taxon>
        <taxon>Pezizomycotina</taxon>
        <taxon>Sordariomycetes</taxon>
        <taxon>Sordariomycetidae</taxon>
        <taxon>Sordariales</taxon>
        <taxon>Lasiosphaeriaceae</taxon>
        <taxon>Cercophora</taxon>
    </lineage>
</organism>
<accession>A0AA39Y9M8</accession>
<gene>
    <name evidence="1" type="ORF">B0T16DRAFT_407963</name>
</gene>
<dbReference type="EMBL" id="JAULSV010000003">
    <property type="protein sequence ID" value="KAK0648279.1"/>
    <property type="molecule type" value="Genomic_DNA"/>
</dbReference>
<evidence type="ECO:0000313" key="2">
    <source>
        <dbReference type="Proteomes" id="UP001174936"/>
    </source>
</evidence>
<dbReference type="Gene3D" id="3.80.10.10">
    <property type="entry name" value="Ribonuclease Inhibitor"/>
    <property type="match status" value="1"/>
</dbReference>
<dbReference type="AlphaFoldDB" id="A0AA39Y9M8"/>